<name>A0A6M3JY77_9ZZZZ</name>
<gene>
    <name evidence="1" type="ORF">MM415A01881_0009</name>
</gene>
<accession>A0A6M3JY77</accession>
<dbReference type="SUPFAM" id="SSF55608">
    <property type="entry name" value="Homing endonucleases"/>
    <property type="match status" value="1"/>
</dbReference>
<protein>
    <recommendedName>
        <fullName evidence="2">Homing endonuclease</fullName>
    </recommendedName>
</protein>
<proteinExistence type="predicted"/>
<dbReference type="AlphaFoldDB" id="A0A6M3JY77"/>
<dbReference type="Gene3D" id="3.10.28.10">
    <property type="entry name" value="Homing endonucleases"/>
    <property type="match status" value="1"/>
</dbReference>
<evidence type="ECO:0008006" key="2">
    <source>
        <dbReference type="Google" id="ProtNLM"/>
    </source>
</evidence>
<evidence type="ECO:0000313" key="1">
    <source>
        <dbReference type="EMBL" id="QJA75033.1"/>
    </source>
</evidence>
<sequence length="168" mass="19167">MDNQQAKLEKQLGWLGGILDGEGSFLLLKQNARWNTKEGLHSGVFIRPAIKLCNTNIDGIHDVIKVLDAVGLAYHVSWRKGTKNWKTSWMVEIIGVKRCLRACTLLEKYIVWKKGELKALKDYCASRIEGELNSREGFNSHKRIPKYSDVEIECVRLLTGRRTGTRLL</sequence>
<reference evidence="1" key="1">
    <citation type="submission" date="2020-03" db="EMBL/GenBank/DDBJ databases">
        <title>The deep terrestrial virosphere.</title>
        <authorList>
            <person name="Holmfeldt K."/>
            <person name="Nilsson E."/>
            <person name="Simone D."/>
            <person name="Lopez-Fernandez M."/>
            <person name="Wu X."/>
            <person name="de Brujin I."/>
            <person name="Lundin D."/>
            <person name="Andersson A."/>
            <person name="Bertilsson S."/>
            <person name="Dopson M."/>
        </authorList>
    </citation>
    <scope>NUCLEOTIDE SEQUENCE</scope>
    <source>
        <strain evidence="1">MM415A01881</strain>
    </source>
</reference>
<dbReference type="InterPro" id="IPR027434">
    <property type="entry name" value="Homing_endonucl"/>
</dbReference>
<organism evidence="1">
    <name type="scientific">viral metagenome</name>
    <dbReference type="NCBI Taxonomy" id="1070528"/>
    <lineage>
        <taxon>unclassified sequences</taxon>
        <taxon>metagenomes</taxon>
        <taxon>organismal metagenomes</taxon>
    </lineage>
</organism>
<dbReference type="EMBL" id="MT142136">
    <property type="protein sequence ID" value="QJA75033.1"/>
    <property type="molecule type" value="Genomic_DNA"/>
</dbReference>